<dbReference type="Proteomes" id="UP000667650">
    <property type="component" value="Unassembled WGS sequence"/>
</dbReference>
<dbReference type="PROSITE" id="PS51257">
    <property type="entry name" value="PROKAR_LIPOPROTEIN"/>
    <property type="match status" value="1"/>
</dbReference>
<proteinExistence type="predicted"/>
<reference evidence="2" key="1">
    <citation type="submission" date="2020-01" db="EMBL/GenBank/DDBJ databases">
        <title>Muricauda ochracea sp. nov., isolated from a tidal flat of Garorim bay in Korea.</title>
        <authorList>
            <person name="Kim D."/>
            <person name="Yoo Y."/>
            <person name="Kim J.-J."/>
        </authorList>
    </citation>
    <scope>NUCLEOTIDE SEQUENCE</scope>
    <source>
        <strain evidence="2">JGD-17</strain>
    </source>
</reference>
<gene>
    <name evidence="2" type="ORF">GTQ34_05860</name>
</gene>
<comment type="caution">
    <text evidence="2">The sequence shown here is derived from an EMBL/GenBank/DDBJ whole genome shotgun (WGS) entry which is preliminary data.</text>
</comment>
<name>A0A964TAU6_9FLAO</name>
<feature type="transmembrane region" description="Helical" evidence="1">
    <location>
        <begin position="9"/>
        <end position="30"/>
    </location>
</feature>
<evidence type="ECO:0000313" key="2">
    <source>
        <dbReference type="EMBL" id="NAY91438.1"/>
    </source>
</evidence>
<sequence>MTSKKRRHWFWNILIVLTLIACSLAFVAHYKNWQKMEDGTFRIFSGIYHQKIAVADMDSIMLVKKLPEMERSSGFSWMIKEKGIFVDSLNQTKVYVFVDDLRQQKIKLVHHDSLKMFFNFKDSLKTQKIYSILQTELSKPQKNQNEF</sequence>
<dbReference type="EMBL" id="JAAABI010000002">
    <property type="protein sequence ID" value="NAY91438.1"/>
    <property type="molecule type" value="Genomic_DNA"/>
</dbReference>
<accession>A0A964TAU6</accession>
<evidence type="ECO:0000313" key="3">
    <source>
        <dbReference type="Proteomes" id="UP000667650"/>
    </source>
</evidence>
<evidence type="ECO:0000256" key="1">
    <source>
        <dbReference type="SAM" id="Phobius"/>
    </source>
</evidence>
<keyword evidence="1" id="KW-0472">Membrane</keyword>
<evidence type="ECO:0008006" key="4">
    <source>
        <dbReference type="Google" id="ProtNLM"/>
    </source>
</evidence>
<keyword evidence="1" id="KW-1133">Transmembrane helix</keyword>
<dbReference type="AlphaFoldDB" id="A0A964TAU6"/>
<protein>
    <recommendedName>
        <fullName evidence="4">Lipoprotein</fullName>
    </recommendedName>
</protein>
<keyword evidence="3" id="KW-1185">Reference proteome</keyword>
<organism evidence="2 3">
    <name type="scientific">Flagellimonas ochracea</name>
    <dbReference type="NCBI Taxonomy" id="2696472"/>
    <lineage>
        <taxon>Bacteria</taxon>
        <taxon>Pseudomonadati</taxon>
        <taxon>Bacteroidota</taxon>
        <taxon>Flavobacteriia</taxon>
        <taxon>Flavobacteriales</taxon>
        <taxon>Flavobacteriaceae</taxon>
        <taxon>Flagellimonas</taxon>
    </lineage>
</organism>
<keyword evidence="1" id="KW-0812">Transmembrane</keyword>